<evidence type="ECO:0000313" key="7">
    <source>
        <dbReference type="EMBL" id="KAK4528037.1"/>
    </source>
</evidence>
<accession>A0AAV9IKU0</accession>
<keyword evidence="4 5" id="KW-0539">Nucleus</keyword>
<feature type="region of interest" description="Disordered" evidence="6">
    <location>
        <begin position="124"/>
        <end position="169"/>
    </location>
</feature>
<dbReference type="GO" id="GO:0005634">
    <property type="term" value="C:nucleus"/>
    <property type="evidence" value="ECO:0007669"/>
    <property type="project" value="UniProtKB-SubCell"/>
</dbReference>
<dbReference type="InterPro" id="IPR007023">
    <property type="entry name" value="Ribosom_reg"/>
</dbReference>
<organism evidence="7 8">
    <name type="scientific">Galdieria yellowstonensis</name>
    <dbReference type="NCBI Taxonomy" id="3028027"/>
    <lineage>
        <taxon>Eukaryota</taxon>
        <taxon>Rhodophyta</taxon>
        <taxon>Bangiophyceae</taxon>
        <taxon>Galdieriales</taxon>
        <taxon>Galdieriaceae</taxon>
        <taxon>Galdieria</taxon>
    </lineage>
</organism>
<evidence type="ECO:0000256" key="3">
    <source>
        <dbReference type="ARBA" id="ARBA00022517"/>
    </source>
</evidence>
<comment type="caution">
    <text evidence="7">The sequence shown here is derived from an EMBL/GenBank/DDBJ whole genome shotgun (WGS) entry which is preliminary data.</text>
</comment>
<feature type="compositionally biased region" description="Basic and acidic residues" evidence="6">
    <location>
        <begin position="149"/>
        <end position="160"/>
    </location>
</feature>
<dbReference type="EMBL" id="JANCYU010000059">
    <property type="protein sequence ID" value="KAK4528037.1"/>
    <property type="molecule type" value="Genomic_DNA"/>
</dbReference>
<evidence type="ECO:0000256" key="4">
    <source>
        <dbReference type="ARBA" id="ARBA00023242"/>
    </source>
</evidence>
<proteinExistence type="inferred from homology"/>
<comment type="similarity">
    <text evidence="2 5">Belongs to the RRS1 family.</text>
</comment>
<comment type="subcellular location">
    <subcellularLocation>
        <location evidence="1 5">Nucleus</location>
    </subcellularLocation>
</comment>
<gene>
    <name evidence="7" type="ORF">GAYE_SCF48G5971</name>
</gene>
<dbReference type="Pfam" id="PF04939">
    <property type="entry name" value="RRS1"/>
    <property type="match status" value="1"/>
</dbReference>
<evidence type="ECO:0000256" key="1">
    <source>
        <dbReference type="ARBA" id="ARBA00004123"/>
    </source>
</evidence>
<dbReference type="AlphaFoldDB" id="A0AAV9IKU0"/>
<keyword evidence="8" id="KW-1185">Reference proteome</keyword>
<reference evidence="7 8" key="1">
    <citation type="submission" date="2022-07" db="EMBL/GenBank/DDBJ databases">
        <title>Genome-wide signatures of adaptation to extreme environments.</title>
        <authorList>
            <person name="Cho C.H."/>
            <person name="Yoon H.S."/>
        </authorList>
    </citation>
    <scope>NUCLEOTIDE SEQUENCE [LARGE SCALE GENOMIC DNA]</scope>
    <source>
        <strain evidence="7 8">108.79 E11</strain>
    </source>
</reference>
<evidence type="ECO:0000256" key="5">
    <source>
        <dbReference type="RuleBase" id="RU364132"/>
    </source>
</evidence>
<evidence type="ECO:0000313" key="8">
    <source>
        <dbReference type="Proteomes" id="UP001300502"/>
    </source>
</evidence>
<keyword evidence="3 5" id="KW-0690">Ribosome biogenesis</keyword>
<comment type="function">
    <text evidence="5">Involved in ribosomal large subunit assembly.</text>
</comment>
<dbReference type="Proteomes" id="UP001300502">
    <property type="component" value="Unassembled WGS sequence"/>
</dbReference>
<protein>
    <recommendedName>
        <fullName evidence="5">Ribosome biogenesis regulatory protein</fullName>
    </recommendedName>
</protein>
<sequence>MDGVEVDLGSLSCADVRPVLQEETEEDLNERIRRAVEFLVHGLFTLPEQNSERKSLRELPTATTVVPRAKPIPKEKPLTKWQKFAKSRGIKKRKRDKFTWDEARGEFRPIHGYRSINDERDQAVMPHDPSLAPGESPFDRLKEGKRKRIENNRKNQERNKRTLSKGQISALPLKNEARSKYLDKYAKVAAISTSSLGKHGEKNEVKSKNSSVKGIRKKKIIPVGAERERTFRAVNDVLKNI</sequence>
<dbReference type="GO" id="GO:0042254">
    <property type="term" value="P:ribosome biogenesis"/>
    <property type="evidence" value="ECO:0007669"/>
    <property type="project" value="UniProtKB-KW"/>
</dbReference>
<name>A0AAV9IKU0_9RHOD</name>
<evidence type="ECO:0000256" key="6">
    <source>
        <dbReference type="SAM" id="MobiDB-lite"/>
    </source>
</evidence>
<evidence type="ECO:0000256" key="2">
    <source>
        <dbReference type="ARBA" id="ARBA00010077"/>
    </source>
</evidence>